<dbReference type="Pfam" id="PF06733">
    <property type="entry name" value="DEAD_2"/>
    <property type="match status" value="1"/>
</dbReference>
<dbReference type="PANTHER" id="PTHR11472:SF41">
    <property type="entry name" value="ATP-DEPENDENT DNA HELICASE DDX11-RELATED"/>
    <property type="match status" value="1"/>
</dbReference>
<keyword evidence="6" id="KW-0479">Metal-binding</keyword>
<dbReference type="InterPro" id="IPR006554">
    <property type="entry name" value="Helicase-like_DEXD_c2"/>
</dbReference>
<evidence type="ECO:0000256" key="18">
    <source>
        <dbReference type="ARBA" id="ARBA00044998"/>
    </source>
</evidence>
<evidence type="ECO:0000256" key="2">
    <source>
        <dbReference type="ARBA" id="ARBA00004123"/>
    </source>
</evidence>
<evidence type="ECO:0000256" key="11">
    <source>
        <dbReference type="ARBA" id="ARBA00023004"/>
    </source>
</evidence>
<dbReference type="Pfam" id="PF13307">
    <property type="entry name" value="Helicase_C_2"/>
    <property type="match status" value="1"/>
</dbReference>
<dbReference type="InterPro" id="IPR027417">
    <property type="entry name" value="P-loop_NTPase"/>
</dbReference>
<evidence type="ECO:0000256" key="19">
    <source>
        <dbReference type="ARBA" id="ARBA00045008"/>
    </source>
</evidence>
<dbReference type="GO" id="GO:0003677">
    <property type="term" value="F:DNA binding"/>
    <property type="evidence" value="ECO:0007669"/>
    <property type="project" value="InterPro"/>
</dbReference>
<keyword evidence="9" id="KW-0347">Helicase</keyword>
<evidence type="ECO:0000256" key="17">
    <source>
        <dbReference type="ARBA" id="ARBA00044969"/>
    </source>
</evidence>
<keyword evidence="10" id="KW-0067">ATP-binding</keyword>
<keyword evidence="11" id="KW-0408">Iron</keyword>
<evidence type="ECO:0000256" key="16">
    <source>
        <dbReference type="ARBA" id="ARBA00029709"/>
    </source>
</evidence>
<dbReference type="GO" id="GO:0043139">
    <property type="term" value="F:5'-3' DNA helicase activity"/>
    <property type="evidence" value="ECO:0007669"/>
    <property type="project" value="UniProtKB-EC"/>
</dbReference>
<dbReference type="InterPro" id="IPR045028">
    <property type="entry name" value="DinG/Rad3-like"/>
</dbReference>
<evidence type="ECO:0000313" key="23">
    <source>
        <dbReference type="EMBL" id="KIM66604.1"/>
    </source>
</evidence>
<name>A0A0C3EE97_9AGAM</name>
<evidence type="ECO:0000256" key="8">
    <source>
        <dbReference type="ARBA" id="ARBA00022801"/>
    </source>
</evidence>
<organism evidence="23 24">
    <name type="scientific">Scleroderma citrinum Foug A</name>
    <dbReference type="NCBI Taxonomy" id="1036808"/>
    <lineage>
        <taxon>Eukaryota</taxon>
        <taxon>Fungi</taxon>
        <taxon>Dikarya</taxon>
        <taxon>Basidiomycota</taxon>
        <taxon>Agaricomycotina</taxon>
        <taxon>Agaricomycetes</taxon>
        <taxon>Agaricomycetidae</taxon>
        <taxon>Boletales</taxon>
        <taxon>Sclerodermatineae</taxon>
        <taxon>Sclerodermataceae</taxon>
        <taxon>Scleroderma</taxon>
    </lineage>
</organism>
<dbReference type="GO" id="GO:0051536">
    <property type="term" value="F:iron-sulfur cluster binding"/>
    <property type="evidence" value="ECO:0007669"/>
    <property type="project" value="UniProtKB-KW"/>
</dbReference>
<evidence type="ECO:0000256" key="20">
    <source>
        <dbReference type="ARBA" id="ARBA00045702"/>
    </source>
</evidence>
<comment type="cofactor">
    <cofactor evidence="1">
        <name>[4Fe-4S] cluster</name>
        <dbReference type="ChEBI" id="CHEBI:49883"/>
    </cofactor>
</comment>
<keyword evidence="15" id="KW-0131">Cell cycle</keyword>
<dbReference type="InParanoid" id="A0A0C3EE97"/>
<evidence type="ECO:0000256" key="4">
    <source>
        <dbReference type="ARBA" id="ARBA00016387"/>
    </source>
</evidence>
<dbReference type="EMBL" id="KN822016">
    <property type="protein sequence ID" value="KIM66604.1"/>
    <property type="molecule type" value="Genomic_DNA"/>
</dbReference>
<dbReference type="AlphaFoldDB" id="A0A0C3EE97"/>
<proteinExistence type="inferred from homology"/>
<evidence type="ECO:0000256" key="5">
    <source>
        <dbReference type="ARBA" id="ARBA00017386"/>
    </source>
</evidence>
<evidence type="ECO:0000256" key="21">
    <source>
        <dbReference type="ARBA" id="ARBA00048954"/>
    </source>
</evidence>
<dbReference type="Proteomes" id="UP000053989">
    <property type="component" value="Unassembled WGS sequence"/>
</dbReference>
<keyword evidence="24" id="KW-1185">Reference proteome</keyword>
<dbReference type="NCBIfam" id="TIGR00604">
    <property type="entry name" value="rad3"/>
    <property type="match status" value="1"/>
</dbReference>
<sequence>MAAHDSLVLPTPDRFPAFPYDPPYSIQTDLMRHVYSSIERKHVSIVESPTGTGKTLSLLCASLTWLADEQQRARKGKISPQDASGRSDEPAWVATQAMQMQQRKLEAQDHEYEERLMRARKAEEKLRAMARARVAKRQRLAATVSCDMEDIEDSFLPDDPDVTDDQDNISPAVRALMAKVEKSCGQHPWSEGEEPMCTKVYYASRTHSQLTQVLPELRKLKFLPIQCRTLAPVSRPDGPATLRRRKHEDYLEEGDEPVREQRQWRTVSLGSRKQLCINQDVRSKLGDLDDKCRELQEGKGGKRCPYLPSPEEGIRMLDFRDQILASSKDIEDLAIAGQNADTCPYYGSRKAIPQAELVTLPYNLLLQKSAREALGIDLTNQIVIIDEAHNLIPTLLSLSSVSITSAILSASLRQVEAYYHKFRTRLSVVHGLQLRRLISYLDAMSKVAEDWRGRKQGQKEGGSEVMSIPDYVQRLGQKVDGINLLEVGAYLKKSKISRKISGYAEVALADGQQGSRGRSASRTRLPLQVVEGFMLGLTGAREDGRIIFSRRGNNEKFEIEMKYLLLNPSTTFQEVVESARSVILAGGTMSPMSDVVLRLFPSLPSERLTTFSCGHVVPQSNVQTLIMTRGPSGSHVEFKHAQQSDVQVLKELGQIILNLCRVVPRGMIVFFPSYISLDTARKAWGAAHLLEKVGMKKKVFWEPMESNTVESTLRDYAEAVQRDSVQTSDKKKGALLFAVVGAKLSEGLNFSDDLARAVVVIGLPFANKNSPELQEQMHYANQMQENLGNKMPPGRRDAGFELYENMCMNAINQTIGRAIRHCSDWASLVLIDHRYTSKNIQGKLSLWMQNSVVVCDTFGQAVKQLGLFYQEKKQREQHW</sequence>
<dbReference type="GO" id="GO:0046872">
    <property type="term" value="F:metal ion binding"/>
    <property type="evidence" value="ECO:0007669"/>
    <property type="project" value="UniProtKB-KW"/>
</dbReference>
<dbReference type="InterPro" id="IPR013020">
    <property type="entry name" value="Rad3/Chl1-like"/>
</dbReference>
<keyword evidence="14" id="KW-0539">Nucleus</keyword>
<dbReference type="GO" id="GO:0005634">
    <property type="term" value="C:nucleus"/>
    <property type="evidence" value="ECO:0007669"/>
    <property type="project" value="UniProtKB-SubCell"/>
</dbReference>
<keyword evidence="8" id="KW-0378">Hydrolase</keyword>
<keyword evidence="12" id="KW-0411">Iron-sulfur</keyword>
<dbReference type="EC" id="5.6.2.3" evidence="17"/>
<dbReference type="PROSITE" id="PS51193">
    <property type="entry name" value="HELICASE_ATP_BIND_2"/>
    <property type="match status" value="1"/>
</dbReference>
<dbReference type="GO" id="GO:0016818">
    <property type="term" value="F:hydrolase activity, acting on acid anhydrides, in phosphorus-containing anhydrides"/>
    <property type="evidence" value="ECO:0007669"/>
    <property type="project" value="InterPro"/>
</dbReference>
<evidence type="ECO:0000256" key="6">
    <source>
        <dbReference type="ARBA" id="ARBA00022723"/>
    </source>
</evidence>
<evidence type="ECO:0000256" key="10">
    <source>
        <dbReference type="ARBA" id="ARBA00022840"/>
    </source>
</evidence>
<evidence type="ECO:0000313" key="24">
    <source>
        <dbReference type="Proteomes" id="UP000053989"/>
    </source>
</evidence>
<comment type="subcellular location">
    <subcellularLocation>
        <location evidence="2">Nucleus</location>
    </subcellularLocation>
</comment>
<evidence type="ECO:0000256" key="7">
    <source>
        <dbReference type="ARBA" id="ARBA00022741"/>
    </source>
</evidence>
<dbReference type="PANTHER" id="PTHR11472">
    <property type="entry name" value="DNA REPAIR DEAD HELICASE RAD3/XP-D SUBFAMILY MEMBER"/>
    <property type="match status" value="1"/>
</dbReference>
<dbReference type="OrthoDB" id="267079at2759"/>
<reference evidence="24" key="2">
    <citation type="submission" date="2015-01" db="EMBL/GenBank/DDBJ databases">
        <title>Evolutionary Origins and Diversification of the Mycorrhizal Mutualists.</title>
        <authorList>
            <consortium name="DOE Joint Genome Institute"/>
            <consortium name="Mycorrhizal Genomics Consortium"/>
            <person name="Kohler A."/>
            <person name="Kuo A."/>
            <person name="Nagy L.G."/>
            <person name="Floudas D."/>
            <person name="Copeland A."/>
            <person name="Barry K.W."/>
            <person name="Cichocki N."/>
            <person name="Veneault-Fourrey C."/>
            <person name="LaButti K."/>
            <person name="Lindquist E.A."/>
            <person name="Lipzen A."/>
            <person name="Lundell T."/>
            <person name="Morin E."/>
            <person name="Murat C."/>
            <person name="Riley R."/>
            <person name="Ohm R."/>
            <person name="Sun H."/>
            <person name="Tunlid A."/>
            <person name="Henrissat B."/>
            <person name="Grigoriev I.V."/>
            <person name="Hibbett D.S."/>
            <person name="Martin F."/>
        </authorList>
    </citation>
    <scope>NUCLEOTIDE SEQUENCE [LARGE SCALE GENOMIC DNA]</scope>
    <source>
        <strain evidence="24">Foug A</strain>
    </source>
</reference>
<dbReference type="SUPFAM" id="SSF52540">
    <property type="entry name" value="P-loop containing nucleoside triphosphate hydrolases"/>
    <property type="match status" value="1"/>
</dbReference>
<dbReference type="InterPro" id="IPR006555">
    <property type="entry name" value="ATP-dep_Helicase_C"/>
</dbReference>
<gene>
    <name evidence="23" type="ORF">SCLCIDRAFT_1149624</name>
</gene>
<comment type="catalytic activity">
    <reaction evidence="21">
        <text>ATP + H2O = ADP + phosphate + H(+)</text>
        <dbReference type="Rhea" id="RHEA:13065"/>
        <dbReference type="ChEBI" id="CHEBI:15377"/>
        <dbReference type="ChEBI" id="CHEBI:15378"/>
        <dbReference type="ChEBI" id="CHEBI:30616"/>
        <dbReference type="ChEBI" id="CHEBI:43474"/>
        <dbReference type="ChEBI" id="CHEBI:456216"/>
        <dbReference type="EC" id="5.6.2.3"/>
    </reaction>
</comment>
<protein>
    <recommendedName>
        <fullName evidence="5">ATP-dependent DNA helicase CHL1</fullName>
        <ecNumber evidence="17">5.6.2.3</ecNumber>
    </recommendedName>
    <alternativeName>
        <fullName evidence="4">ATP-dependent DNA helicase chl1</fullName>
    </alternativeName>
    <alternativeName>
        <fullName evidence="16">Chromosome loss protein 1</fullName>
    </alternativeName>
    <alternativeName>
        <fullName evidence="18 19">DNA 5'-3' helicase CHL1</fullName>
    </alternativeName>
</protein>
<evidence type="ECO:0000256" key="13">
    <source>
        <dbReference type="ARBA" id="ARBA00023235"/>
    </source>
</evidence>
<evidence type="ECO:0000259" key="22">
    <source>
        <dbReference type="PROSITE" id="PS51193"/>
    </source>
</evidence>
<evidence type="ECO:0000256" key="12">
    <source>
        <dbReference type="ARBA" id="ARBA00023014"/>
    </source>
</evidence>
<comment type="function">
    <text evidence="20">ATP-dependent DNA helicase important for chromosome transmission and normal cell cycle progression in G(2)/M. May have a role in changing DNA topology to allow the loading of proteins involved in maintaining sister chromatid cohesion in the vicinity of the centromeres. Has a specific role in chromosome segregation during meiosis II.</text>
</comment>
<dbReference type="GO" id="GO:0006139">
    <property type="term" value="P:nucleobase-containing compound metabolic process"/>
    <property type="evidence" value="ECO:0007669"/>
    <property type="project" value="InterPro"/>
</dbReference>
<dbReference type="HOGENOM" id="CLU_006515_2_0_1"/>
<dbReference type="InterPro" id="IPR010614">
    <property type="entry name" value="RAD3-like_helicase_DEAD"/>
</dbReference>
<dbReference type="SMART" id="SM00488">
    <property type="entry name" value="DEXDc2"/>
    <property type="match status" value="1"/>
</dbReference>
<dbReference type="CDD" id="cd18788">
    <property type="entry name" value="SF2_C_XPD"/>
    <property type="match status" value="1"/>
</dbReference>
<evidence type="ECO:0000256" key="3">
    <source>
        <dbReference type="ARBA" id="ARBA00008435"/>
    </source>
</evidence>
<dbReference type="FunCoup" id="A0A0C3EE97">
    <property type="interactions" value="703"/>
</dbReference>
<dbReference type="STRING" id="1036808.A0A0C3EE97"/>
<dbReference type="Gene3D" id="3.40.50.300">
    <property type="entry name" value="P-loop containing nucleotide triphosphate hydrolases"/>
    <property type="match status" value="3"/>
</dbReference>
<keyword evidence="13" id="KW-0413">Isomerase</keyword>
<dbReference type="GO" id="GO:0034085">
    <property type="term" value="P:establishment of sister chromatid cohesion"/>
    <property type="evidence" value="ECO:0007669"/>
    <property type="project" value="TreeGrafter"/>
</dbReference>
<evidence type="ECO:0000256" key="15">
    <source>
        <dbReference type="ARBA" id="ARBA00023306"/>
    </source>
</evidence>
<evidence type="ECO:0000256" key="9">
    <source>
        <dbReference type="ARBA" id="ARBA00022806"/>
    </source>
</evidence>
<evidence type="ECO:0000256" key="1">
    <source>
        <dbReference type="ARBA" id="ARBA00001966"/>
    </source>
</evidence>
<dbReference type="InterPro" id="IPR014013">
    <property type="entry name" value="Helic_SF1/SF2_ATP-bd_DinG/Rad3"/>
</dbReference>
<comment type="similarity">
    <text evidence="3">Belongs to the DEAD box helicase family. DEAH subfamily. DDX11/CHL1 sub-subfamily.</text>
</comment>
<keyword evidence="7" id="KW-0547">Nucleotide-binding</keyword>
<reference evidence="23 24" key="1">
    <citation type="submission" date="2014-04" db="EMBL/GenBank/DDBJ databases">
        <authorList>
            <consortium name="DOE Joint Genome Institute"/>
            <person name="Kuo A."/>
            <person name="Kohler A."/>
            <person name="Nagy L.G."/>
            <person name="Floudas D."/>
            <person name="Copeland A."/>
            <person name="Barry K.W."/>
            <person name="Cichocki N."/>
            <person name="Veneault-Fourrey C."/>
            <person name="LaButti K."/>
            <person name="Lindquist E.A."/>
            <person name="Lipzen A."/>
            <person name="Lundell T."/>
            <person name="Morin E."/>
            <person name="Murat C."/>
            <person name="Sun H."/>
            <person name="Tunlid A."/>
            <person name="Henrissat B."/>
            <person name="Grigoriev I.V."/>
            <person name="Hibbett D.S."/>
            <person name="Martin F."/>
            <person name="Nordberg H.P."/>
            <person name="Cantor M.N."/>
            <person name="Hua S.X."/>
        </authorList>
    </citation>
    <scope>NUCLEOTIDE SEQUENCE [LARGE SCALE GENOMIC DNA]</scope>
    <source>
        <strain evidence="23 24">Foug A</strain>
    </source>
</reference>
<accession>A0A0C3EE97</accession>
<feature type="domain" description="Helicase ATP-binding" evidence="22">
    <location>
        <begin position="13"/>
        <end position="436"/>
    </location>
</feature>
<dbReference type="GO" id="GO:0005524">
    <property type="term" value="F:ATP binding"/>
    <property type="evidence" value="ECO:0007669"/>
    <property type="project" value="UniProtKB-KW"/>
</dbReference>
<evidence type="ECO:0000256" key="14">
    <source>
        <dbReference type="ARBA" id="ARBA00023242"/>
    </source>
</evidence>
<dbReference type="SMART" id="SM00491">
    <property type="entry name" value="HELICc2"/>
    <property type="match status" value="1"/>
</dbReference>